<dbReference type="InterPro" id="IPR022631">
    <property type="entry name" value="ADOMET_SYNTHASE_CS"/>
</dbReference>
<organism evidence="19 20">
    <name type="scientific">Anaerosphaera multitolerans</name>
    <dbReference type="NCBI Taxonomy" id="2487351"/>
    <lineage>
        <taxon>Bacteria</taxon>
        <taxon>Bacillati</taxon>
        <taxon>Bacillota</taxon>
        <taxon>Tissierellia</taxon>
        <taxon>Tissierellales</taxon>
        <taxon>Peptoniphilaceae</taxon>
        <taxon>Anaerosphaera</taxon>
    </lineage>
</organism>
<sequence>MKHYKSAESVTKGHPDKLCDYIADSILDGYLKGDESSRVAVEVMATKGLILVAGEVTSKAALDVENIVRDVLFDVGYEPQNFEIKVRLHAQSPDIAQGVDRGENLLGAGDQGIVYGYATDETPEYLPLPQVLARRLTMRLEEVREKNIIPELMPDGKCLVTVEYENSEATRIHSVVLSSQHEESISNADLRKAIHTHVIRPALEGVLPFEEEDIHINPTGRFVFGGPEADTGLTGRKLAVDTYGGLARHGGGAFSGKDPTKVDRSGAYMARLIARSVVSSGLAKECEVSIAYAIGRPEPLYFDIDCFGTETKDIETIKEECETLFPLSVLPMIHYLKLRQDSYAPLAIKGHFGDSELPWENDLAGLLFHAGVSL</sequence>
<dbReference type="InterPro" id="IPR022629">
    <property type="entry name" value="S-AdoMet_synt_central"/>
</dbReference>
<evidence type="ECO:0000313" key="19">
    <source>
        <dbReference type="EMBL" id="RVU55405.1"/>
    </source>
</evidence>
<dbReference type="CDD" id="cd18079">
    <property type="entry name" value="S-AdoMet_synt"/>
    <property type="match status" value="1"/>
</dbReference>
<evidence type="ECO:0000256" key="7">
    <source>
        <dbReference type="ARBA" id="ARBA00022679"/>
    </source>
</evidence>
<dbReference type="PROSITE" id="PS00376">
    <property type="entry name" value="ADOMET_SYNTHASE_1"/>
    <property type="match status" value="1"/>
</dbReference>
<proteinExistence type="inferred from homology"/>
<comment type="subunit">
    <text evidence="14">Homotetramer.</text>
</comment>
<dbReference type="Proteomes" id="UP000288812">
    <property type="component" value="Unassembled WGS sequence"/>
</dbReference>
<comment type="cofactor">
    <cofactor evidence="2">
        <name>K(+)</name>
        <dbReference type="ChEBI" id="CHEBI:29103"/>
    </cofactor>
</comment>
<comment type="pathway">
    <text evidence="3">Amino-acid biosynthesis; S-adenosyl-L-methionine biosynthesis; S-adenosyl-L-methionine from L-methionine: step 1/1.</text>
</comment>
<dbReference type="GO" id="GO:0006556">
    <property type="term" value="P:S-adenosylmethionine biosynthetic process"/>
    <property type="evidence" value="ECO:0007669"/>
    <property type="project" value="UniProtKB-UniRule"/>
</dbReference>
<accession>A0A437S8I3</accession>
<evidence type="ECO:0000256" key="6">
    <source>
        <dbReference type="ARBA" id="ARBA00022563"/>
    </source>
</evidence>
<keyword evidence="7 19" id="KW-0808">Transferase</keyword>
<comment type="subcellular location">
    <subcellularLocation>
        <location evidence="14">Cytoplasm</location>
    </subcellularLocation>
</comment>
<keyword evidence="8 14" id="KW-0479">Metal-binding</keyword>
<keyword evidence="12 14" id="KW-0630">Potassium</keyword>
<comment type="caution">
    <text evidence="19">The sequence shown here is derived from an EMBL/GenBank/DDBJ whole genome shotgun (WGS) entry which is preliminary data.</text>
</comment>
<dbReference type="GO" id="GO:0004478">
    <property type="term" value="F:methionine adenosyltransferase activity"/>
    <property type="evidence" value="ECO:0007669"/>
    <property type="project" value="UniProtKB-UniRule"/>
</dbReference>
<feature type="domain" description="S-adenosylmethionine synthetase central" evidence="17">
    <location>
        <begin position="106"/>
        <end position="222"/>
    </location>
</feature>
<dbReference type="FunFam" id="3.30.300.10:FF:000003">
    <property type="entry name" value="S-adenosylmethionine synthase"/>
    <property type="match status" value="1"/>
</dbReference>
<dbReference type="OrthoDB" id="9801686at2"/>
<dbReference type="InterPro" id="IPR022630">
    <property type="entry name" value="S-AdoMet_synt_C"/>
</dbReference>
<evidence type="ECO:0000256" key="15">
    <source>
        <dbReference type="RuleBase" id="RU004462"/>
    </source>
</evidence>
<evidence type="ECO:0000313" key="20">
    <source>
        <dbReference type="Proteomes" id="UP000288812"/>
    </source>
</evidence>
<feature type="domain" description="S-adenosylmethionine synthetase N-terminal" evidence="16">
    <location>
        <begin position="4"/>
        <end position="88"/>
    </location>
</feature>
<dbReference type="EMBL" id="RLIH01000002">
    <property type="protein sequence ID" value="RVU55405.1"/>
    <property type="molecule type" value="Genomic_DNA"/>
</dbReference>
<dbReference type="GO" id="GO:0005737">
    <property type="term" value="C:cytoplasm"/>
    <property type="evidence" value="ECO:0007669"/>
    <property type="project" value="UniProtKB-SubCell"/>
</dbReference>
<evidence type="ECO:0000256" key="13">
    <source>
        <dbReference type="NCBIfam" id="TIGR01034"/>
    </source>
</evidence>
<protein>
    <recommendedName>
        <fullName evidence="5 13">Methionine adenosyltransferase</fullName>
        <ecNumber evidence="5 13">2.5.1.6</ecNumber>
    </recommendedName>
</protein>
<comment type="similarity">
    <text evidence="4 15">Belongs to the AdoMet synthase family.</text>
</comment>
<dbReference type="InterPro" id="IPR002133">
    <property type="entry name" value="S-AdoMet_synthetase"/>
</dbReference>
<evidence type="ECO:0000256" key="9">
    <source>
        <dbReference type="ARBA" id="ARBA00022741"/>
    </source>
</evidence>
<dbReference type="Pfam" id="PF02773">
    <property type="entry name" value="S-AdoMet_synt_C"/>
    <property type="match status" value="1"/>
</dbReference>
<feature type="domain" description="S-adenosylmethionine synthetase C-terminal" evidence="18">
    <location>
        <begin position="225"/>
        <end position="360"/>
    </location>
</feature>
<dbReference type="SUPFAM" id="SSF55973">
    <property type="entry name" value="S-adenosylmethionine synthetase"/>
    <property type="match status" value="3"/>
</dbReference>
<keyword evidence="10" id="KW-0067">ATP-binding</keyword>
<evidence type="ECO:0000259" key="16">
    <source>
        <dbReference type="Pfam" id="PF00438"/>
    </source>
</evidence>
<dbReference type="Pfam" id="PF02772">
    <property type="entry name" value="S-AdoMet_synt_M"/>
    <property type="match status" value="1"/>
</dbReference>
<comment type="cofactor">
    <cofactor evidence="1">
        <name>Mg(2+)</name>
        <dbReference type="ChEBI" id="CHEBI:18420"/>
    </cofactor>
</comment>
<evidence type="ECO:0000256" key="4">
    <source>
        <dbReference type="ARBA" id="ARBA00009685"/>
    </source>
</evidence>
<gene>
    <name evidence="19" type="ORF">EF514_01355</name>
</gene>
<dbReference type="GO" id="GO:0046872">
    <property type="term" value="F:metal ion binding"/>
    <property type="evidence" value="ECO:0007669"/>
    <property type="project" value="UniProtKB-KW"/>
</dbReference>
<dbReference type="UniPathway" id="UPA00315">
    <property type="reaction ID" value="UER00080"/>
</dbReference>
<evidence type="ECO:0000256" key="14">
    <source>
        <dbReference type="RuleBase" id="RU000542"/>
    </source>
</evidence>
<dbReference type="NCBIfam" id="TIGR01034">
    <property type="entry name" value="metK"/>
    <property type="match status" value="1"/>
</dbReference>
<dbReference type="InterPro" id="IPR022628">
    <property type="entry name" value="S-AdoMet_synt_N"/>
</dbReference>
<keyword evidence="9" id="KW-0547">Nucleotide-binding</keyword>
<evidence type="ECO:0000259" key="17">
    <source>
        <dbReference type="Pfam" id="PF02772"/>
    </source>
</evidence>
<dbReference type="GO" id="GO:0006730">
    <property type="term" value="P:one-carbon metabolic process"/>
    <property type="evidence" value="ECO:0007669"/>
    <property type="project" value="UniProtKB-KW"/>
</dbReference>
<dbReference type="GO" id="GO:0005524">
    <property type="term" value="F:ATP binding"/>
    <property type="evidence" value="ECO:0007669"/>
    <property type="project" value="UniProtKB-KW"/>
</dbReference>
<reference evidence="19 20" key="1">
    <citation type="submission" date="2018-11" db="EMBL/GenBank/DDBJ databases">
        <title>Genome sequencing and assembly of Anaerosphaera sp. nov., GS7-6-2.</title>
        <authorList>
            <person name="Rettenmaier R."/>
            <person name="Liebl W."/>
            <person name="Zverlov V."/>
        </authorList>
    </citation>
    <scope>NUCLEOTIDE SEQUENCE [LARGE SCALE GENOMIC DNA]</scope>
    <source>
        <strain evidence="19 20">GS7-6-2</strain>
    </source>
</reference>
<dbReference type="EC" id="2.5.1.6" evidence="5 13"/>
<evidence type="ECO:0000256" key="12">
    <source>
        <dbReference type="ARBA" id="ARBA00022958"/>
    </source>
</evidence>
<evidence type="ECO:0000259" key="18">
    <source>
        <dbReference type="Pfam" id="PF02773"/>
    </source>
</evidence>
<name>A0A437S8I3_9FIRM</name>
<dbReference type="PROSITE" id="PS00377">
    <property type="entry name" value="ADOMET_SYNTHASE_2"/>
    <property type="match status" value="1"/>
</dbReference>
<evidence type="ECO:0000256" key="1">
    <source>
        <dbReference type="ARBA" id="ARBA00001946"/>
    </source>
</evidence>
<keyword evidence="20" id="KW-1185">Reference proteome</keyword>
<evidence type="ECO:0000256" key="5">
    <source>
        <dbReference type="ARBA" id="ARBA00012828"/>
    </source>
</evidence>
<evidence type="ECO:0000256" key="11">
    <source>
        <dbReference type="ARBA" id="ARBA00022842"/>
    </source>
</evidence>
<evidence type="ECO:0000256" key="8">
    <source>
        <dbReference type="ARBA" id="ARBA00022723"/>
    </source>
</evidence>
<keyword evidence="11 14" id="KW-0460">Magnesium</keyword>
<evidence type="ECO:0000256" key="10">
    <source>
        <dbReference type="ARBA" id="ARBA00022840"/>
    </source>
</evidence>
<evidence type="ECO:0000256" key="3">
    <source>
        <dbReference type="ARBA" id="ARBA00005224"/>
    </source>
</evidence>
<dbReference type="AlphaFoldDB" id="A0A437S8I3"/>
<dbReference type="Pfam" id="PF00438">
    <property type="entry name" value="S-AdoMet_synt_N"/>
    <property type="match status" value="1"/>
</dbReference>
<dbReference type="PIRSF" id="PIRSF000497">
    <property type="entry name" value="MAT"/>
    <property type="match status" value="1"/>
</dbReference>
<dbReference type="RefSeq" id="WP_127723060.1">
    <property type="nucleotide sequence ID" value="NZ_RLIH01000002.1"/>
</dbReference>
<evidence type="ECO:0000256" key="2">
    <source>
        <dbReference type="ARBA" id="ARBA00001958"/>
    </source>
</evidence>
<dbReference type="InterPro" id="IPR022636">
    <property type="entry name" value="S-AdoMet_synthetase_sfam"/>
</dbReference>
<dbReference type="Gene3D" id="3.30.300.10">
    <property type="match status" value="3"/>
</dbReference>
<dbReference type="PANTHER" id="PTHR11964">
    <property type="entry name" value="S-ADENOSYLMETHIONINE SYNTHETASE"/>
    <property type="match status" value="1"/>
</dbReference>
<keyword evidence="6" id="KW-0554">One-carbon metabolism</keyword>